<keyword evidence="3 6" id="KW-0812">Transmembrane</keyword>
<dbReference type="GO" id="GO:0005886">
    <property type="term" value="C:plasma membrane"/>
    <property type="evidence" value="ECO:0007669"/>
    <property type="project" value="UniProtKB-SubCell"/>
</dbReference>
<dbReference type="CDD" id="cd06662">
    <property type="entry name" value="SURF1"/>
    <property type="match status" value="1"/>
</dbReference>
<feature type="transmembrane region" description="Helical" evidence="6">
    <location>
        <begin position="213"/>
        <end position="232"/>
    </location>
</feature>
<dbReference type="PANTHER" id="PTHR23427:SF2">
    <property type="entry name" value="SURFEIT LOCUS PROTEIN 1"/>
    <property type="match status" value="1"/>
</dbReference>
<keyword evidence="5 6" id="KW-0472">Membrane</keyword>
<accession>A0A127M0Q1</accession>
<dbReference type="RefSeq" id="WP_008253177.1">
    <property type="nucleotide sequence ID" value="NZ_CP014544.1"/>
</dbReference>
<protein>
    <recommendedName>
        <fullName evidence="6">SURF1-like protein</fullName>
    </recommendedName>
</protein>
<evidence type="ECO:0000256" key="3">
    <source>
        <dbReference type="ARBA" id="ARBA00022692"/>
    </source>
</evidence>
<dbReference type="Pfam" id="PF02104">
    <property type="entry name" value="SURF1"/>
    <property type="match status" value="1"/>
</dbReference>
<dbReference type="InterPro" id="IPR045214">
    <property type="entry name" value="Surf1/Surf4"/>
</dbReference>
<evidence type="ECO:0000256" key="2">
    <source>
        <dbReference type="ARBA" id="ARBA00007165"/>
    </source>
</evidence>
<evidence type="ECO:0000256" key="5">
    <source>
        <dbReference type="ARBA" id="ARBA00023136"/>
    </source>
</evidence>
<dbReference type="STRING" id="1470434.AZF00_00115"/>
<gene>
    <name evidence="7" type="ORF">AZF00_00115</name>
</gene>
<name>A0A127M0Q1_9GAMM</name>
<evidence type="ECO:0000313" key="7">
    <source>
        <dbReference type="EMBL" id="AMO66799.1"/>
    </source>
</evidence>
<evidence type="ECO:0000256" key="4">
    <source>
        <dbReference type="ARBA" id="ARBA00022989"/>
    </source>
</evidence>
<dbReference type="AlphaFoldDB" id="A0A127M0Q1"/>
<evidence type="ECO:0000256" key="6">
    <source>
        <dbReference type="RuleBase" id="RU363076"/>
    </source>
</evidence>
<comment type="caution">
    <text evidence="6">Lacks conserved residue(s) required for the propagation of feature annotation.</text>
</comment>
<proteinExistence type="inferred from homology"/>
<dbReference type="PROSITE" id="PS50895">
    <property type="entry name" value="SURF1"/>
    <property type="match status" value="1"/>
</dbReference>
<comment type="subcellular location">
    <subcellularLocation>
        <location evidence="6">Cell membrane</location>
        <topology evidence="6">Multi-pass membrane protein</topology>
    </subcellularLocation>
    <subcellularLocation>
        <location evidence="1">Membrane</location>
    </subcellularLocation>
</comment>
<evidence type="ECO:0000256" key="1">
    <source>
        <dbReference type="ARBA" id="ARBA00004370"/>
    </source>
</evidence>
<keyword evidence="4 6" id="KW-1133">Transmembrane helix</keyword>
<reference evidence="7 8" key="1">
    <citation type="submission" date="2015-12" db="EMBL/GenBank/DDBJ databases">
        <authorList>
            <person name="Shamseldin A."/>
            <person name="Moawad H."/>
            <person name="Abd El-Rahim W.M."/>
            <person name="Sadowsky M.J."/>
        </authorList>
    </citation>
    <scope>NUCLEOTIDE SEQUENCE [LARGE SCALE GENOMIC DNA]</scope>
    <source>
        <strain evidence="7 8">SM2</strain>
    </source>
</reference>
<dbReference type="EMBL" id="CP014544">
    <property type="protein sequence ID" value="AMO66799.1"/>
    <property type="molecule type" value="Genomic_DNA"/>
</dbReference>
<dbReference type="Proteomes" id="UP000074119">
    <property type="component" value="Chromosome"/>
</dbReference>
<dbReference type="KEGG" id="zal:AZF00_00115"/>
<evidence type="ECO:0000313" key="8">
    <source>
        <dbReference type="Proteomes" id="UP000074119"/>
    </source>
</evidence>
<sequence length="249" mass="28410">MRPSPSRFQWQFDWKSVLAILLILPILLSLGFWQLCRADQKAALLADFEQRRNLGPVAISGVADYQNYLPVYALGAFDPQRYWLLDNRISHGRFGYEIMAVFTLADGRELLVNRGWIAGDPSRQTLPKLEIPSGQLQISGELYRNTEKAFSLGAEPLTDLWPRRQQWLDLDDLKGEFPALLPTTLRLSQDSIGALEIERMVVNVTPAKHTGYAVQWFAMAFALGLIFIFRNSNLGELLKRRKSNESQEQ</sequence>
<keyword evidence="6" id="KW-1003">Cell membrane</keyword>
<organism evidence="7 8">
    <name type="scientific">Zhongshania aliphaticivorans</name>
    <dbReference type="NCBI Taxonomy" id="1470434"/>
    <lineage>
        <taxon>Bacteria</taxon>
        <taxon>Pseudomonadati</taxon>
        <taxon>Pseudomonadota</taxon>
        <taxon>Gammaproteobacteria</taxon>
        <taxon>Cellvibrionales</taxon>
        <taxon>Spongiibacteraceae</taxon>
        <taxon>Zhongshania</taxon>
    </lineage>
</organism>
<comment type="similarity">
    <text evidence="2 6">Belongs to the SURF1 family.</text>
</comment>
<dbReference type="PANTHER" id="PTHR23427">
    <property type="entry name" value="SURFEIT LOCUS PROTEIN"/>
    <property type="match status" value="1"/>
</dbReference>
<dbReference type="InterPro" id="IPR002994">
    <property type="entry name" value="Surf1/Shy1"/>
</dbReference>